<feature type="region of interest" description="Disordered" evidence="1">
    <location>
        <begin position="156"/>
        <end position="176"/>
    </location>
</feature>
<dbReference type="Proteomes" id="UP000235220">
    <property type="component" value="Chromosome 2"/>
</dbReference>
<reference evidence="3" key="1">
    <citation type="submission" date="2025-08" db="UniProtKB">
        <authorList>
            <consortium name="RefSeq"/>
        </authorList>
    </citation>
    <scope>IDENTIFICATION</scope>
    <source>
        <tissue evidence="3">Leaves</tissue>
    </source>
</reference>
<feature type="region of interest" description="Disordered" evidence="1">
    <location>
        <begin position="1"/>
        <end position="29"/>
    </location>
</feature>
<feature type="compositionally biased region" description="Low complexity" evidence="1">
    <location>
        <begin position="165"/>
        <end position="176"/>
    </location>
</feature>
<accession>A0A2I4EZR3</accession>
<dbReference type="PANTHER" id="PTHR12210">
    <property type="entry name" value="DULLARD PROTEIN PHOSPHATASE"/>
    <property type="match status" value="1"/>
</dbReference>
<dbReference type="GeneID" id="108994211"/>
<feature type="region of interest" description="Disordered" evidence="1">
    <location>
        <begin position="593"/>
        <end position="619"/>
    </location>
</feature>
<dbReference type="InterPro" id="IPR036412">
    <property type="entry name" value="HAD-like_sf"/>
</dbReference>
<dbReference type="FunFam" id="3.40.50.1000:FF:000257">
    <property type="entry name" value="Haloacid dehalogenase-like hydrolase (HAD) superfamily protein"/>
    <property type="match status" value="1"/>
</dbReference>
<dbReference type="InterPro" id="IPR023214">
    <property type="entry name" value="HAD_sf"/>
</dbReference>
<organism evidence="2 3">
    <name type="scientific">Juglans regia</name>
    <name type="common">English walnut</name>
    <dbReference type="NCBI Taxonomy" id="51240"/>
    <lineage>
        <taxon>Eukaryota</taxon>
        <taxon>Viridiplantae</taxon>
        <taxon>Streptophyta</taxon>
        <taxon>Embryophyta</taxon>
        <taxon>Tracheophyta</taxon>
        <taxon>Spermatophyta</taxon>
        <taxon>Magnoliopsida</taxon>
        <taxon>eudicotyledons</taxon>
        <taxon>Gunneridae</taxon>
        <taxon>Pentapetalae</taxon>
        <taxon>rosids</taxon>
        <taxon>fabids</taxon>
        <taxon>Fagales</taxon>
        <taxon>Juglandaceae</taxon>
        <taxon>Juglans</taxon>
    </lineage>
</organism>
<dbReference type="InterPro" id="IPR004274">
    <property type="entry name" value="FCP1_dom"/>
</dbReference>
<dbReference type="Gene3D" id="3.40.50.1000">
    <property type="entry name" value="HAD superfamily/HAD-like"/>
    <property type="match status" value="1"/>
</dbReference>
<evidence type="ECO:0000313" key="3">
    <source>
        <dbReference type="RefSeq" id="XP_018824883.1"/>
    </source>
</evidence>
<evidence type="ECO:0000256" key="1">
    <source>
        <dbReference type="SAM" id="MobiDB-lite"/>
    </source>
</evidence>
<feature type="compositionally biased region" description="Polar residues" evidence="1">
    <location>
        <begin position="1"/>
        <end position="11"/>
    </location>
</feature>
<dbReference type="SMART" id="SM00577">
    <property type="entry name" value="CPDc"/>
    <property type="match status" value="1"/>
</dbReference>
<dbReference type="OrthoDB" id="1711508at2759"/>
<dbReference type="PROSITE" id="PS50969">
    <property type="entry name" value="FCP1"/>
    <property type="match status" value="1"/>
</dbReference>
<evidence type="ECO:0000313" key="2">
    <source>
        <dbReference type="Proteomes" id="UP000235220"/>
    </source>
</evidence>
<keyword evidence="2" id="KW-1185">Reference proteome</keyword>
<dbReference type="Pfam" id="PF03031">
    <property type="entry name" value="NIF"/>
    <property type="match status" value="1"/>
</dbReference>
<dbReference type="GO" id="GO:0030150">
    <property type="term" value="P:protein import into mitochondrial matrix"/>
    <property type="evidence" value="ECO:0000318"/>
    <property type="project" value="GO_Central"/>
</dbReference>
<dbReference type="SUPFAM" id="SSF56784">
    <property type="entry name" value="HAD-like"/>
    <property type="match status" value="1"/>
</dbReference>
<dbReference type="RefSeq" id="XP_018824883.1">
    <property type="nucleotide sequence ID" value="XM_018969338.2"/>
</dbReference>
<dbReference type="InterPro" id="IPR050365">
    <property type="entry name" value="TIM50"/>
</dbReference>
<sequence>MTGSGTPQSNLESKKRRKERGLPTALEVDQSLQSPVKSCLMLEREMAGSHVEVSCSQVKVEGKEQNERHIGSEVKGMDYDLQEVATNVKHIGKDEKNTVSEVSEMNSADVKHKPLILGEHIGFIESANTGLTEKCDDDLENKCILFDQKNLKTYSRGKRGRTVGESSEVSSSSFQNSLESIKDDMQGLMNQFLGELPTAELMEKLDTSLSGEHAAIKQVMEDKLIEDASFNCMNSELASKDGKERSKMTNLENNFCEISFVNDASVPDVPKDHKDHKYGGKLHMNHITGQYTSHVNEELDKPASYGNGMTTTNLSGCDPSYKHQEQMDVERAEMKVSPSHLGVVEDDTDSGIVVKEHNFSEILKSPTEKSLLDSSKKKLLILDLNGLLADIVPYVPNGYNADIMISGKAVFKRPFCDDFLQFCFDRFVVGVWSSRTKRNMDRLIDILMGDSRHKLLFCWDQSHCTSTGFSTVENKEKPMILKELRKLWEKLEPNLPWEKGEYNEANTLLVDDSPYKALLNPVNTAIFPHTYRYWNVEDMSLGPGGDLRVYMEGLAMAKNVQKYVEENPFGQRAITESNLSWGFYRKVIEITNAHPPQDDSSTTNAHQPQDDANTCFAYQ</sequence>
<dbReference type="KEGG" id="jre:108994211"/>
<proteinExistence type="predicted"/>
<dbReference type="AlphaFoldDB" id="A0A2I4EZR3"/>
<protein>
    <submittedName>
        <fullName evidence="3">Uncharacterized protein LOC108994211 isoform X2</fullName>
    </submittedName>
</protein>
<name>A0A2I4EZR3_JUGRE</name>
<gene>
    <name evidence="3" type="primary">LOC108994211</name>
</gene>
<feature type="compositionally biased region" description="Polar residues" evidence="1">
    <location>
        <begin position="598"/>
        <end position="612"/>
    </location>
</feature>
<dbReference type="Gramene" id="Jr02_07180_p1">
    <property type="protein sequence ID" value="cds.Jr02_07180_p1"/>
    <property type="gene ID" value="Jr02_07180"/>
</dbReference>
<dbReference type="GO" id="GO:0005744">
    <property type="term" value="C:TIM23 mitochondrial import inner membrane translocase complex"/>
    <property type="evidence" value="ECO:0000318"/>
    <property type="project" value="GO_Central"/>
</dbReference>